<evidence type="ECO:0000313" key="2">
    <source>
        <dbReference type="EMBL" id="KAF3579724.1"/>
    </source>
</evidence>
<feature type="transmembrane region" description="Helical" evidence="1">
    <location>
        <begin position="31"/>
        <end position="49"/>
    </location>
</feature>
<reference evidence="2 3" key="1">
    <citation type="journal article" date="2020" name="BMC Genomics">
        <title>Intraspecific diversification of the crop wild relative Brassica cretica Lam. using demographic model selection.</title>
        <authorList>
            <person name="Kioukis A."/>
            <person name="Michalopoulou V.A."/>
            <person name="Briers L."/>
            <person name="Pirintsos S."/>
            <person name="Studholme D.J."/>
            <person name="Pavlidis P."/>
            <person name="Sarris P.F."/>
        </authorList>
    </citation>
    <scope>NUCLEOTIDE SEQUENCE [LARGE SCALE GENOMIC DNA]</scope>
    <source>
        <strain evidence="3">cv. PFS-1207/04</strain>
    </source>
</reference>
<comment type="caution">
    <text evidence="2">The sequence shown here is derived from an EMBL/GenBank/DDBJ whole genome shotgun (WGS) entry which is preliminary data.</text>
</comment>
<accession>A0ABQ7DNQ5</accession>
<keyword evidence="1" id="KW-1133">Transmembrane helix</keyword>
<keyword evidence="1" id="KW-0812">Transmembrane</keyword>
<evidence type="ECO:0000313" key="3">
    <source>
        <dbReference type="Proteomes" id="UP000266723"/>
    </source>
</evidence>
<dbReference type="Proteomes" id="UP000266723">
    <property type="component" value="Unassembled WGS sequence"/>
</dbReference>
<dbReference type="EMBL" id="QGKV02000649">
    <property type="protein sequence ID" value="KAF3579724.1"/>
    <property type="molecule type" value="Genomic_DNA"/>
</dbReference>
<protein>
    <submittedName>
        <fullName evidence="2">Uncharacterized protein</fullName>
    </submittedName>
</protein>
<evidence type="ECO:0000256" key="1">
    <source>
        <dbReference type="SAM" id="Phobius"/>
    </source>
</evidence>
<keyword evidence="3" id="KW-1185">Reference proteome</keyword>
<gene>
    <name evidence="2" type="ORF">DY000_02034821</name>
</gene>
<keyword evidence="1" id="KW-0472">Membrane</keyword>
<proteinExistence type="predicted"/>
<name>A0ABQ7DNQ5_BRACR</name>
<organism evidence="2 3">
    <name type="scientific">Brassica cretica</name>
    <name type="common">Mustard</name>
    <dbReference type="NCBI Taxonomy" id="69181"/>
    <lineage>
        <taxon>Eukaryota</taxon>
        <taxon>Viridiplantae</taxon>
        <taxon>Streptophyta</taxon>
        <taxon>Embryophyta</taxon>
        <taxon>Tracheophyta</taxon>
        <taxon>Spermatophyta</taxon>
        <taxon>Magnoliopsida</taxon>
        <taxon>eudicotyledons</taxon>
        <taxon>Gunneridae</taxon>
        <taxon>Pentapetalae</taxon>
        <taxon>rosids</taxon>
        <taxon>malvids</taxon>
        <taxon>Brassicales</taxon>
        <taxon>Brassicaceae</taxon>
        <taxon>Brassiceae</taxon>
        <taxon>Brassica</taxon>
    </lineage>
</organism>
<sequence length="231" mass="25512">MKNSLKRYTWIRRCFTWAAYIVKHTNNNLKIIFLDGLGNLLGLIIAMMLNNIATHIFIREDPCRSFPATSALGWAPSPGIGGSLSTAWPIFSSGVPSFSLVGHRILALSSSPFSPAKTVAFSPDLWGLSSSPLWLAYVSAELRLKSDGSLLPHGIFMAPIEGSSFGFSLRILVLRRFGFGILLVVFLKSSDGLFFFDVLFPLCPVDRREVVPVTIFSVKTGRSERHVFLLC</sequence>